<dbReference type="RefSeq" id="WP_120589137.1">
    <property type="nucleotide sequence ID" value="NZ_CP034669.1"/>
</dbReference>
<accession>A0A410RK85</accession>
<evidence type="ECO:0000256" key="1">
    <source>
        <dbReference type="ARBA" id="ARBA00023125"/>
    </source>
</evidence>
<dbReference type="Pfam" id="PF13411">
    <property type="entry name" value="MerR_1"/>
    <property type="match status" value="1"/>
</dbReference>
<evidence type="ECO:0000256" key="2">
    <source>
        <dbReference type="SAM" id="MobiDB-lite"/>
    </source>
</evidence>
<feature type="region of interest" description="Disordered" evidence="2">
    <location>
        <begin position="88"/>
        <end position="114"/>
    </location>
</feature>
<evidence type="ECO:0000313" key="4">
    <source>
        <dbReference type="EMBL" id="QAT82279.1"/>
    </source>
</evidence>
<dbReference type="SUPFAM" id="SSF46955">
    <property type="entry name" value="Putative DNA-binding domain"/>
    <property type="match status" value="1"/>
</dbReference>
<dbReference type="InterPro" id="IPR009061">
    <property type="entry name" value="DNA-bd_dom_put_sf"/>
</dbReference>
<dbReference type="Proteomes" id="UP000288758">
    <property type="component" value="Chromosome"/>
</dbReference>
<gene>
    <name evidence="4" type="ORF">EJ065_0672</name>
</gene>
<reference evidence="4 5" key="1">
    <citation type="submission" date="2018-12" db="EMBL/GenBank/DDBJ databases">
        <title>Complete Genome Sequence of the Corallopyronin A producing Myxobacterium Corallococcus coralloides B035.</title>
        <authorList>
            <person name="Bouhired S.M."/>
            <person name="Rupp O."/>
            <person name="Blom J."/>
            <person name="Schaeberle T.F."/>
            <person name="Kehraus S."/>
            <person name="Schiefer A."/>
            <person name="Pfarr K."/>
            <person name="Goesmann A."/>
            <person name="Hoerauf A."/>
            <person name="Koenig G.M."/>
        </authorList>
    </citation>
    <scope>NUCLEOTIDE SEQUENCE [LARGE SCALE GENOMIC DNA]</scope>
    <source>
        <strain evidence="4 5">B035</strain>
    </source>
</reference>
<dbReference type="SMART" id="SM00422">
    <property type="entry name" value="HTH_MERR"/>
    <property type="match status" value="1"/>
</dbReference>
<dbReference type="CDD" id="cd00592">
    <property type="entry name" value="HTH_MerR-like"/>
    <property type="match status" value="1"/>
</dbReference>
<organism evidence="4 5">
    <name type="scientific">Corallococcus coralloides</name>
    <name type="common">Myxococcus coralloides</name>
    <dbReference type="NCBI Taxonomy" id="184914"/>
    <lineage>
        <taxon>Bacteria</taxon>
        <taxon>Pseudomonadati</taxon>
        <taxon>Myxococcota</taxon>
        <taxon>Myxococcia</taxon>
        <taxon>Myxococcales</taxon>
        <taxon>Cystobacterineae</taxon>
        <taxon>Myxococcaceae</taxon>
        <taxon>Corallococcus</taxon>
    </lineage>
</organism>
<keyword evidence="1" id="KW-0238">DNA-binding</keyword>
<dbReference type="InterPro" id="IPR047057">
    <property type="entry name" value="MerR_fam"/>
</dbReference>
<dbReference type="AlphaFoldDB" id="A0A410RK85"/>
<protein>
    <submittedName>
        <fullName evidence="4">MerR family transcriptional regulator</fullName>
    </submittedName>
</protein>
<evidence type="ECO:0000313" key="5">
    <source>
        <dbReference type="Proteomes" id="UP000288758"/>
    </source>
</evidence>
<dbReference type="GO" id="GO:0003700">
    <property type="term" value="F:DNA-binding transcription factor activity"/>
    <property type="evidence" value="ECO:0007669"/>
    <property type="project" value="InterPro"/>
</dbReference>
<dbReference type="PANTHER" id="PTHR30204">
    <property type="entry name" value="REDOX-CYCLING DRUG-SENSING TRANSCRIPTIONAL ACTIVATOR SOXR"/>
    <property type="match status" value="1"/>
</dbReference>
<dbReference type="Gene3D" id="1.10.1660.10">
    <property type="match status" value="1"/>
</dbReference>
<dbReference type="EMBL" id="CP034669">
    <property type="protein sequence ID" value="QAT82279.1"/>
    <property type="molecule type" value="Genomic_DNA"/>
</dbReference>
<sequence>MSTPKTQTEWKLAALAEEVGVSPRTVRYYVQRGLLPAPPFKGPDTVYGEEHRVRLKAIRVLQARFLPLDAIQAELLRLSPEELRRLAETPVGAGTPPVPEDVPRMPPKRPGKDPTVEVARYQRWLLAPGLELHVSEQAEAKVRALAERVRALIEESEEGTLS</sequence>
<dbReference type="PANTHER" id="PTHR30204:SF93">
    <property type="entry name" value="HTH MERR-TYPE DOMAIN-CONTAINING PROTEIN"/>
    <property type="match status" value="1"/>
</dbReference>
<proteinExistence type="predicted"/>
<evidence type="ECO:0000259" key="3">
    <source>
        <dbReference type="SMART" id="SM00422"/>
    </source>
</evidence>
<feature type="domain" description="HTH merR-type" evidence="3">
    <location>
        <begin position="10"/>
        <end position="79"/>
    </location>
</feature>
<name>A0A410RK85_CORCK</name>
<dbReference type="GO" id="GO:0003677">
    <property type="term" value="F:DNA binding"/>
    <property type="evidence" value="ECO:0007669"/>
    <property type="project" value="UniProtKB-KW"/>
</dbReference>
<dbReference type="InterPro" id="IPR000551">
    <property type="entry name" value="MerR-type_HTH_dom"/>
</dbReference>